<reference evidence="1 2" key="1">
    <citation type="submission" date="2019-10" db="EMBL/GenBank/DDBJ databases">
        <title>Dictyobacter vulcani sp. nov., within the class Ktedonobacteria, isolated from soil of volcanic Mt. Zao.</title>
        <authorList>
            <person name="Zheng Y."/>
            <person name="Wang C.M."/>
            <person name="Sakai Y."/>
            <person name="Abe K."/>
            <person name="Yokota A."/>
            <person name="Yabe S."/>
        </authorList>
    </citation>
    <scope>NUCLEOTIDE SEQUENCE [LARGE SCALE GENOMIC DNA]</scope>
    <source>
        <strain evidence="1 2">W12</strain>
    </source>
</reference>
<name>A0A5J4KMS3_9CHLR</name>
<evidence type="ECO:0000313" key="2">
    <source>
        <dbReference type="Proteomes" id="UP000326912"/>
    </source>
</evidence>
<keyword evidence="2" id="KW-1185">Reference proteome</keyword>
<protein>
    <submittedName>
        <fullName evidence="1">Uncharacterized protein</fullName>
    </submittedName>
</protein>
<dbReference type="EMBL" id="BKZW01000001">
    <property type="protein sequence ID" value="GER89043.1"/>
    <property type="molecule type" value="Genomic_DNA"/>
</dbReference>
<dbReference type="RefSeq" id="WP_151756869.1">
    <property type="nucleotide sequence ID" value="NZ_BKZW01000001.1"/>
</dbReference>
<dbReference type="AlphaFoldDB" id="A0A5J4KMS3"/>
<proteinExistence type="predicted"/>
<evidence type="ECO:0000313" key="1">
    <source>
        <dbReference type="EMBL" id="GER89043.1"/>
    </source>
</evidence>
<comment type="caution">
    <text evidence="1">The sequence shown here is derived from an EMBL/GenBank/DDBJ whole genome shotgun (WGS) entry which is preliminary data.</text>
</comment>
<accession>A0A5J4KMS3</accession>
<gene>
    <name evidence="1" type="ORF">KDW_32050</name>
</gene>
<dbReference type="Proteomes" id="UP000326912">
    <property type="component" value="Unassembled WGS sequence"/>
</dbReference>
<sequence>MERLEAEEQRRLTPILAQLSSLQQRDTEATQALKVAKATCQAEEAQLEPLKQCYDTQWPRYESAWKKLAQLREYPPVVRFFVQLWTDVWEQPLEASIQDLAAPLRTLQGQMGPLQKRVAKATQDAEWAEKRHNTL</sequence>
<organism evidence="1 2">
    <name type="scientific">Dictyobacter vulcani</name>
    <dbReference type="NCBI Taxonomy" id="2607529"/>
    <lineage>
        <taxon>Bacteria</taxon>
        <taxon>Bacillati</taxon>
        <taxon>Chloroflexota</taxon>
        <taxon>Ktedonobacteria</taxon>
        <taxon>Ktedonobacterales</taxon>
        <taxon>Dictyobacteraceae</taxon>
        <taxon>Dictyobacter</taxon>
    </lineage>
</organism>